<evidence type="ECO:0000313" key="1">
    <source>
        <dbReference type="EMBL" id="MBD2607131.1"/>
    </source>
</evidence>
<evidence type="ECO:0000313" key="2">
    <source>
        <dbReference type="Proteomes" id="UP000660380"/>
    </source>
</evidence>
<organism evidence="1 2">
    <name type="scientific">Scytonema hofmannii FACHB-248</name>
    <dbReference type="NCBI Taxonomy" id="1842502"/>
    <lineage>
        <taxon>Bacteria</taxon>
        <taxon>Bacillati</taxon>
        <taxon>Cyanobacteriota</taxon>
        <taxon>Cyanophyceae</taxon>
        <taxon>Nostocales</taxon>
        <taxon>Scytonemataceae</taxon>
        <taxon>Scytonema</taxon>
    </lineage>
</organism>
<dbReference type="EMBL" id="JACJTA010000055">
    <property type="protein sequence ID" value="MBD2607131.1"/>
    <property type="molecule type" value="Genomic_DNA"/>
</dbReference>
<feature type="non-terminal residue" evidence="1">
    <location>
        <position position="1"/>
    </location>
</feature>
<reference evidence="1 2" key="1">
    <citation type="journal article" date="2020" name="ISME J.">
        <title>Comparative genomics reveals insights into cyanobacterial evolution and habitat adaptation.</title>
        <authorList>
            <person name="Chen M.Y."/>
            <person name="Teng W.K."/>
            <person name="Zhao L."/>
            <person name="Hu C.X."/>
            <person name="Zhou Y.K."/>
            <person name="Han B.P."/>
            <person name="Song L.R."/>
            <person name="Shu W.S."/>
        </authorList>
    </citation>
    <scope>NUCLEOTIDE SEQUENCE [LARGE SCALE GENOMIC DNA]</scope>
    <source>
        <strain evidence="1 2">FACHB-248</strain>
    </source>
</reference>
<gene>
    <name evidence="1" type="ORF">H6G81_22020</name>
</gene>
<keyword evidence="2" id="KW-1185">Reference proteome</keyword>
<protein>
    <submittedName>
        <fullName evidence="1">Uncharacterized protein</fullName>
    </submittedName>
</protein>
<sequence>GSAIAFVILGKCDRICYFGEVRSHLLFWGSAIAFMMLWKCDRIFNVEKVRSHL</sequence>
<proteinExistence type="predicted"/>
<name>A0ABR8GW10_9CYAN</name>
<dbReference type="Proteomes" id="UP000660380">
    <property type="component" value="Unassembled WGS sequence"/>
</dbReference>
<comment type="caution">
    <text evidence="1">The sequence shown here is derived from an EMBL/GenBank/DDBJ whole genome shotgun (WGS) entry which is preliminary data.</text>
</comment>
<accession>A0ABR8GW10</accession>